<protein>
    <recommendedName>
        <fullName evidence="9">DNA primase</fullName>
        <ecNumber evidence="9">2.7.7.-</ecNumber>
    </recommendedName>
</protein>
<dbReference type="Gene3D" id="3.90.920.10">
    <property type="entry name" value="DNA primase, PRIM domain"/>
    <property type="match status" value="1"/>
</dbReference>
<evidence type="ECO:0000313" key="10">
    <source>
        <dbReference type="EMBL" id="BAN66116.1"/>
    </source>
</evidence>
<dbReference type="AlphaFoldDB" id="S6BA60"/>
<sequence>MGYSDDALVTESNLRFYYEKLCPVKDLVRWLSYEGEKPTGSLQRREISFTFQRDTGGDVSEFYMRWQSFEGHQQLQHMLSERNNVPFKIDIGAIYNKPVTLMQLSGADFHAVERELVFDIDMNDYDDLRTCCTDKRICHKCWKFISIAAEILTRSLKEDFGFNEIMWVYSGRRGIHGWICDAKARSLPNEARSAIVDYLMLLSADSHKKRVNIFGVEDHPAVNRAFDICYRNFYDLLQEQNFLVTEAHIQSSLEYITDRFPKARQLLQRALKTKVKNSVELFNEICEELEVETPEEYRRKNTGVNINRDAFPVAFKELVLAFSYPRLDAAVTKDVGHLLKAPFCIHAKTGRVCVPLEPESIANFRPEDVPTLAVLRQHYDNNNGDVQSSPLAPYTLFFRERFLQQCLVNGAKANRSVSGL</sequence>
<evidence type="ECO:0000256" key="4">
    <source>
        <dbReference type="ARBA" id="ARBA00022679"/>
    </source>
</evidence>
<evidence type="ECO:0000256" key="7">
    <source>
        <dbReference type="ARBA" id="ARBA00022723"/>
    </source>
</evidence>
<dbReference type="EMBL" id="AK442322">
    <property type="protein sequence ID" value="BAN66116.1"/>
    <property type="molecule type" value="mRNA"/>
</dbReference>
<dbReference type="Pfam" id="PF01896">
    <property type="entry name" value="DNA_primase_S"/>
    <property type="match status" value="1"/>
</dbReference>
<dbReference type="VEuPathDB" id="PiroplasmaDB:BBOV_II005330"/>
<dbReference type="CDD" id="cd04860">
    <property type="entry name" value="AE_Prim_S"/>
    <property type="match status" value="1"/>
</dbReference>
<dbReference type="PANTHER" id="PTHR10536">
    <property type="entry name" value="DNA PRIMASE SMALL SUBUNIT"/>
    <property type="match status" value="1"/>
</dbReference>
<keyword evidence="5" id="KW-0548">Nucleotidyltransferase</keyword>
<evidence type="ECO:0000256" key="3">
    <source>
        <dbReference type="ARBA" id="ARBA00022515"/>
    </source>
</evidence>
<evidence type="ECO:0000256" key="5">
    <source>
        <dbReference type="ARBA" id="ARBA00022695"/>
    </source>
</evidence>
<evidence type="ECO:0000256" key="1">
    <source>
        <dbReference type="ARBA" id="ARBA00009762"/>
    </source>
</evidence>
<evidence type="ECO:0000256" key="8">
    <source>
        <dbReference type="ARBA" id="ARBA00023163"/>
    </source>
</evidence>
<dbReference type="GO" id="GO:0046872">
    <property type="term" value="F:metal ion binding"/>
    <property type="evidence" value="ECO:0007669"/>
    <property type="project" value="UniProtKB-KW"/>
</dbReference>
<name>S6BA60_BABBO</name>
<dbReference type="NCBIfam" id="TIGR00335">
    <property type="entry name" value="primase_sml"/>
    <property type="match status" value="1"/>
</dbReference>
<keyword evidence="4 9" id="KW-0808">Transferase</keyword>
<evidence type="ECO:0000256" key="6">
    <source>
        <dbReference type="ARBA" id="ARBA00022705"/>
    </source>
</evidence>
<dbReference type="GO" id="GO:0005658">
    <property type="term" value="C:alpha DNA polymerase:primase complex"/>
    <property type="evidence" value="ECO:0007669"/>
    <property type="project" value="UniProtKB-ARBA"/>
</dbReference>
<gene>
    <name evidence="10" type="primary">BBOV_II005330</name>
</gene>
<keyword evidence="7" id="KW-0479">Metal-binding</keyword>
<evidence type="ECO:0000256" key="9">
    <source>
        <dbReference type="RuleBase" id="RU003514"/>
    </source>
</evidence>
<evidence type="ECO:0000256" key="2">
    <source>
        <dbReference type="ARBA" id="ARBA00022478"/>
    </source>
</evidence>
<dbReference type="SUPFAM" id="SSF56747">
    <property type="entry name" value="Prim-pol domain"/>
    <property type="match status" value="1"/>
</dbReference>
<dbReference type="GO" id="GO:0003899">
    <property type="term" value="F:DNA-directed RNA polymerase activity"/>
    <property type="evidence" value="ECO:0007669"/>
    <property type="project" value="InterPro"/>
</dbReference>
<reference evidence="10" key="1">
    <citation type="journal article" date="2014" name="BMC Genomics">
        <title>The Babesia bovis gene and promoter model: an update from full-length EST analysis.</title>
        <authorList>
            <person name="Yamagishi J."/>
            <person name="Wakaguri H."/>
            <person name="Yokoyama N."/>
            <person name="Yamashita R."/>
            <person name="Suzuki Y."/>
            <person name="Xuan X."/>
            <person name="Igarashi I."/>
        </authorList>
    </citation>
    <scope>NUCLEOTIDE SEQUENCE</scope>
    <source>
        <strain evidence="10">Texas</strain>
    </source>
</reference>
<dbReference type="InterPro" id="IPR014052">
    <property type="entry name" value="DNA_primase_ssu_euk/arc"/>
</dbReference>
<keyword evidence="3 9" id="KW-0639">Primosome</keyword>
<keyword evidence="2 9" id="KW-0240">DNA-directed RNA polymerase</keyword>
<accession>S6BA60</accession>
<keyword evidence="8" id="KW-0804">Transcription</keyword>
<dbReference type="EC" id="2.7.7.-" evidence="9"/>
<dbReference type="GO" id="GO:0006269">
    <property type="term" value="P:DNA replication, synthesis of primer"/>
    <property type="evidence" value="ECO:0007669"/>
    <property type="project" value="UniProtKB-KW"/>
</dbReference>
<keyword evidence="6 9" id="KW-0235">DNA replication</keyword>
<comment type="similarity">
    <text evidence="1 9">Belongs to the eukaryotic-type primase small subunit family.</text>
</comment>
<organism evidence="10">
    <name type="scientific">Babesia bovis</name>
    <dbReference type="NCBI Taxonomy" id="5865"/>
    <lineage>
        <taxon>Eukaryota</taxon>
        <taxon>Sar</taxon>
        <taxon>Alveolata</taxon>
        <taxon>Apicomplexa</taxon>
        <taxon>Aconoidasida</taxon>
        <taxon>Piroplasmida</taxon>
        <taxon>Babesiidae</taxon>
        <taxon>Babesia</taxon>
    </lineage>
</organism>
<proteinExistence type="evidence at transcript level"/>
<dbReference type="InterPro" id="IPR002755">
    <property type="entry name" value="DNA_primase_S"/>
</dbReference>